<dbReference type="EnsemblPlants" id="Kaladp0515s0234.1.v1.1">
    <property type="protein sequence ID" value="Kaladp0515s0234.1.v1.1"/>
    <property type="gene ID" value="Kaladp0515s0234.v1.1"/>
</dbReference>
<dbReference type="AlphaFoldDB" id="A0A7N0VBB9"/>
<dbReference type="PANTHER" id="PTHR47992">
    <property type="entry name" value="PROTEIN PHOSPHATASE"/>
    <property type="match status" value="1"/>
</dbReference>
<protein>
    <recommendedName>
        <fullName evidence="1">PPM-type phosphatase domain-containing protein</fullName>
    </recommendedName>
</protein>
<organism evidence="2 3">
    <name type="scientific">Kalanchoe fedtschenkoi</name>
    <name type="common">Lavender scallops</name>
    <name type="synonym">South American air plant</name>
    <dbReference type="NCBI Taxonomy" id="63787"/>
    <lineage>
        <taxon>Eukaryota</taxon>
        <taxon>Viridiplantae</taxon>
        <taxon>Streptophyta</taxon>
        <taxon>Embryophyta</taxon>
        <taxon>Tracheophyta</taxon>
        <taxon>Spermatophyta</taxon>
        <taxon>Magnoliopsida</taxon>
        <taxon>eudicotyledons</taxon>
        <taxon>Gunneridae</taxon>
        <taxon>Pentapetalae</taxon>
        <taxon>Saxifragales</taxon>
        <taxon>Crassulaceae</taxon>
        <taxon>Kalanchoe</taxon>
    </lineage>
</organism>
<evidence type="ECO:0000313" key="3">
    <source>
        <dbReference type="Proteomes" id="UP000594263"/>
    </source>
</evidence>
<feature type="domain" description="PPM-type phosphatase" evidence="1">
    <location>
        <begin position="38"/>
        <end position="323"/>
    </location>
</feature>
<evidence type="ECO:0000259" key="1">
    <source>
        <dbReference type="PROSITE" id="PS51746"/>
    </source>
</evidence>
<dbReference type="OMA" id="RRCNGCV"/>
<dbReference type="Proteomes" id="UP000594263">
    <property type="component" value="Unplaced"/>
</dbReference>
<dbReference type="Gene3D" id="3.60.40.10">
    <property type="entry name" value="PPM-type phosphatase domain"/>
    <property type="match status" value="1"/>
</dbReference>
<keyword evidence="3" id="KW-1185">Reference proteome</keyword>
<dbReference type="CDD" id="cd00143">
    <property type="entry name" value="PP2Cc"/>
    <property type="match status" value="1"/>
</dbReference>
<dbReference type="InterPro" id="IPR015655">
    <property type="entry name" value="PP2C"/>
</dbReference>
<sequence length="326" mass="35111">MGACFSSSAGDHQIPKVHQMQTVHEVGLCFESENIGKVGSLFSKVGAKGTNQDSAVLCQKYGMEDGVLGGVFDGHGVNGHEVSQIVKARLPGLLLSQMKLLADAHNSKKTLAMYNVVEKWKEATVSAFKAMDKEIKFTPNSDFKASGTTAVLVIKQGEDLVIANLGDSRAVLGTVTNHGIVALPLTIDHKPSVADEAERIKQCNGRVLALAKEPHILRLWLPFEDVPGLAMTRALGDFQLKSHGVIPVPEILHHRISPADQFVVLATDGVWDVLSNERVMSIASSVENKEGVAEAIVHAATAEWKTKYPNATIDDCTVVYLSLKDA</sequence>
<accession>A0A7N0VBB9</accession>
<name>A0A7N0VBB9_KALFE</name>
<dbReference type="SMART" id="SM00332">
    <property type="entry name" value="PP2Cc"/>
    <property type="match status" value="1"/>
</dbReference>
<dbReference type="Pfam" id="PF00481">
    <property type="entry name" value="PP2C"/>
    <property type="match status" value="1"/>
</dbReference>
<dbReference type="InterPro" id="IPR001932">
    <property type="entry name" value="PPM-type_phosphatase-like_dom"/>
</dbReference>
<reference evidence="2" key="1">
    <citation type="submission" date="2021-01" db="UniProtKB">
        <authorList>
            <consortium name="EnsemblPlants"/>
        </authorList>
    </citation>
    <scope>IDENTIFICATION</scope>
</reference>
<dbReference type="Gramene" id="Kaladp0515s0234.1.v1.1">
    <property type="protein sequence ID" value="Kaladp0515s0234.1.v1.1"/>
    <property type="gene ID" value="Kaladp0515s0234.v1.1"/>
</dbReference>
<dbReference type="GO" id="GO:0004722">
    <property type="term" value="F:protein serine/threonine phosphatase activity"/>
    <property type="evidence" value="ECO:0007669"/>
    <property type="project" value="InterPro"/>
</dbReference>
<proteinExistence type="predicted"/>
<evidence type="ECO:0000313" key="2">
    <source>
        <dbReference type="EnsemblPlants" id="Kaladp0515s0234.1.v1.1"/>
    </source>
</evidence>
<dbReference type="PROSITE" id="PS51746">
    <property type="entry name" value="PPM_2"/>
    <property type="match status" value="1"/>
</dbReference>
<dbReference type="InterPro" id="IPR036457">
    <property type="entry name" value="PPM-type-like_dom_sf"/>
</dbReference>
<dbReference type="SUPFAM" id="SSF81606">
    <property type="entry name" value="PP2C-like"/>
    <property type="match status" value="1"/>
</dbReference>